<dbReference type="InterPro" id="IPR052969">
    <property type="entry name" value="Thr-specific_kinase-like"/>
</dbReference>
<dbReference type="InterPro" id="IPR002035">
    <property type="entry name" value="VWF_A"/>
</dbReference>
<evidence type="ECO:0000256" key="1">
    <source>
        <dbReference type="SAM" id="Coils"/>
    </source>
</evidence>
<dbReference type="SUPFAM" id="SSF53300">
    <property type="entry name" value="vWA-like"/>
    <property type="match status" value="1"/>
</dbReference>
<organism evidence="3 4">
    <name type="scientific">Thiocapsa imhoffii</name>
    <dbReference type="NCBI Taxonomy" id="382777"/>
    <lineage>
        <taxon>Bacteria</taxon>
        <taxon>Pseudomonadati</taxon>
        <taxon>Pseudomonadota</taxon>
        <taxon>Gammaproteobacteria</taxon>
        <taxon>Chromatiales</taxon>
        <taxon>Chromatiaceae</taxon>
        <taxon>Thiocapsa</taxon>
    </lineage>
</organism>
<evidence type="ECO:0000259" key="2">
    <source>
        <dbReference type="PROSITE" id="PS50234"/>
    </source>
</evidence>
<comment type="caution">
    <text evidence="3">The sequence shown here is derived from an EMBL/GenBank/DDBJ whole genome shotgun (WGS) entry which is preliminary data.</text>
</comment>
<dbReference type="InterPro" id="IPR036465">
    <property type="entry name" value="vWFA_dom_sf"/>
</dbReference>
<dbReference type="Gene3D" id="3.40.50.410">
    <property type="entry name" value="von Willebrand factor, type A domain"/>
    <property type="match status" value="1"/>
</dbReference>
<dbReference type="PROSITE" id="PS50234">
    <property type="entry name" value="VWFA"/>
    <property type="match status" value="1"/>
</dbReference>
<dbReference type="PANTHER" id="PTHR47763">
    <property type="entry name" value="ALPHA-PROTEIN KINASE VWKA"/>
    <property type="match status" value="1"/>
</dbReference>
<accession>A0A9X0WL26</accession>
<dbReference type="AlphaFoldDB" id="A0A9X0WL26"/>
<feature type="domain" description="VWFA" evidence="2">
    <location>
        <begin position="212"/>
        <end position="419"/>
    </location>
</feature>
<dbReference type="EMBL" id="NRSD01000026">
    <property type="protein sequence ID" value="MBK1646496.1"/>
    <property type="molecule type" value="Genomic_DNA"/>
</dbReference>
<protein>
    <recommendedName>
        <fullName evidence="2">VWFA domain-containing protein</fullName>
    </recommendedName>
</protein>
<name>A0A9X0WL26_9GAMM</name>
<reference evidence="3 4" key="1">
    <citation type="journal article" date="2020" name="Microorganisms">
        <title>Osmotic Adaptation and Compatible Solute Biosynthesis of Phototrophic Bacteria as Revealed from Genome Analyses.</title>
        <authorList>
            <person name="Imhoff J.F."/>
            <person name="Rahn T."/>
            <person name="Kunzel S."/>
            <person name="Keller A."/>
            <person name="Neulinger S.C."/>
        </authorList>
    </citation>
    <scope>NUCLEOTIDE SEQUENCE [LARGE SCALE GENOMIC DNA]</scope>
    <source>
        <strain evidence="3 4">DSM 21303</strain>
    </source>
</reference>
<keyword evidence="4" id="KW-1185">Reference proteome</keyword>
<gene>
    <name evidence="3" type="ORF">CKO25_17960</name>
</gene>
<keyword evidence="1" id="KW-0175">Coiled coil</keyword>
<evidence type="ECO:0000313" key="3">
    <source>
        <dbReference type="EMBL" id="MBK1646496.1"/>
    </source>
</evidence>
<dbReference type="PANTHER" id="PTHR47763:SF4">
    <property type="entry name" value="ALPHA-PROTEIN KINASE VWKA"/>
    <property type="match status" value="1"/>
</dbReference>
<sequence>MRILPRPFSNIYKDKAEGDIVQENVRAFYPLYVFARDDLDASVPNDPKGWYRVGNSPDSEPVGWMRAADVLEWRQALVVSYSHPGEGADARSRVLMFDNEGQLKEMVEAQDRTARFSAAYDELVQQRVPSGIVSKEPERFVDITERFYMLPIVDYETVMIDGDEARFLQLAAAVPGERSQTDTLDNPEFRQQVTATAGALSDVEAVKNLGVDLVFVMDMTGSMQPYLDRTKEAIAALARQTSAAAGTRMRFGLVGYRDDIKTIPELEYVSKNFTPTLVAAEELVGILDTDAKAATVGAGDYQEEVFAGMKTALSSAWTDSALRLIVLVGDASSHPVGHPQNTTGLDEKALNIMANDAQVHVMALHLMEDRAVSDHALARKQFATLSKVRGSTGEPALIGIDVDDKEEFEGAVKSATDRVMALIEEIERVAETSAPAAIGSDSFGVNIEPVPVGQIEGGESGAVLSGVSLMEESLMDVVPVQEEPVTLQDLQTPVMVAPEPSPVVVVPVEPTPAAAPMDPSAKAGETMQKLIDTALVEYLGKGQTPPRDLLVWAFDRDPLNPATPALEVRVLLTKAQLSDLVTKLDLISMALDKAELTQMAFFDALSSVSAGTVKNPEQIKNADKLQRAGLLDAFIESLPYKSEILSLSNEMYAAMTPSERAALQSGLEAKLMLYRAVNEDVDGWVQLNEGDADLDKVYPLHLDALP</sequence>
<dbReference type="Proteomes" id="UP001138802">
    <property type="component" value="Unassembled WGS sequence"/>
</dbReference>
<proteinExistence type="predicted"/>
<dbReference type="CDD" id="cd00198">
    <property type="entry name" value="vWFA"/>
    <property type="match status" value="1"/>
</dbReference>
<feature type="coiled-coil region" evidence="1">
    <location>
        <begin position="405"/>
        <end position="432"/>
    </location>
</feature>
<evidence type="ECO:0000313" key="4">
    <source>
        <dbReference type="Proteomes" id="UP001138802"/>
    </source>
</evidence>